<dbReference type="OMA" id="HRICEFE"/>
<dbReference type="Pfam" id="PF07734">
    <property type="entry name" value="FBA_1"/>
    <property type="match status" value="1"/>
</dbReference>
<feature type="domain" description="F-box" evidence="1">
    <location>
        <begin position="17"/>
        <end position="63"/>
    </location>
</feature>
<dbReference type="Gramene" id="KFK29920">
    <property type="protein sequence ID" value="KFK29920"/>
    <property type="gene ID" value="AALP_AA7G195600"/>
</dbReference>
<dbReference type="AlphaFoldDB" id="A0A087GJ68"/>
<dbReference type="PROSITE" id="PS50181">
    <property type="entry name" value="FBOX"/>
    <property type="match status" value="1"/>
</dbReference>
<evidence type="ECO:0000313" key="2">
    <source>
        <dbReference type="EMBL" id="KFK29920.1"/>
    </source>
</evidence>
<dbReference type="InterPro" id="IPR036047">
    <property type="entry name" value="F-box-like_dom_sf"/>
</dbReference>
<dbReference type="Gene3D" id="1.20.1280.50">
    <property type="match status" value="1"/>
</dbReference>
<name>A0A087GJ68_ARAAL</name>
<sequence length="411" mass="47087">MSGVPSDSTAYLHSRFDPNMADLPRDLAEEVLSRLPVTSLRGARTSCKNWNNLFKDGSFLKKQSGQAKKKQRKEFQVVMMLEFRVCLMSVNLLNPSIDRIGKLVSLDDADRVDISKIFHCGGLFLCITKEINPSLVVWNPYLGQTRWIQPRNSYHRLDRYALGHDKYSLSHKVLRFVDNYDRMVKRRICEFEIYSLSSNSWNVVDVTPDWDVARHQRGVSLKGNTYWYAREKFPVLPQGTEISDIPDFLLCFDFTTERFAPRLPLPFHAFVGDTVTLSSVREKQLAVLCQKGATPGYTANIWITTKIEPNAVSWNHFFVVDLKPLTGFRFDHYSGSFFVDEKKKVAVFLDKDTNRQCPTRNIAYIIGKNGYFKQVDLGESTDEYCYPLVCSYVPSSVQIKQAAPQGNQNAP</sequence>
<evidence type="ECO:0000313" key="3">
    <source>
        <dbReference type="Proteomes" id="UP000029120"/>
    </source>
</evidence>
<proteinExistence type="predicted"/>
<accession>A0A087GJ68</accession>
<dbReference type="SUPFAM" id="SSF81383">
    <property type="entry name" value="F-box domain"/>
    <property type="match status" value="1"/>
</dbReference>
<reference evidence="3" key="1">
    <citation type="journal article" date="2015" name="Nat. Plants">
        <title>Genome expansion of Arabis alpina linked with retrotransposition and reduced symmetric DNA methylation.</title>
        <authorList>
            <person name="Willing E.M."/>
            <person name="Rawat V."/>
            <person name="Mandakova T."/>
            <person name="Maumus F."/>
            <person name="James G.V."/>
            <person name="Nordstroem K.J."/>
            <person name="Becker C."/>
            <person name="Warthmann N."/>
            <person name="Chica C."/>
            <person name="Szarzynska B."/>
            <person name="Zytnicki M."/>
            <person name="Albani M.C."/>
            <person name="Kiefer C."/>
            <person name="Bergonzi S."/>
            <person name="Castaings L."/>
            <person name="Mateos J.L."/>
            <person name="Berns M.C."/>
            <person name="Bujdoso N."/>
            <person name="Piofczyk T."/>
            <person name="de Lorenzo L."/>
            <person name="Barrero-Sicilia C."/>
            <person name="Mateos I."/>
            <person name="Piednoel M."/>
            <person name="Hagmann J."/>
            <person name="Chen-Min-Tao R."/>
            <person name="Iglesias-Fernandez R."/>
            <person name="Schuster S.C."/>
            <person name="Alonso-Blanco C."/>
            <person name="Roudier F."/>
            <person name="Carbonero P."/>
            <person name="Paz-Ares J."/>
            <person name="Davis S.J."/>
            <person name="Pecinka A."/>
            <person name="Quesneville H."/>
            <person name="Colot V."/>
            <person name="Lysak M.A."/>
            <person name="Weigel D."/>
            <person name="Coupland G."/>
            <person name="Schneeberger K."/>
        </authorList>
    </citation>
    <scope>NUCLEOTIDE SEQUENCE [LARGE SCALE GENOMIC DNA]</scope>
    <source>
        <strain evidence="3">cv. Pajares</strain>
    </source>
</reference>
<dbReference type="NCBIfam" id="TIGR01640">
    <property type="entry name" value="F_box_assoc_1"/>
    <property type="match status" value="1"/>
</dbReference>
<evidence type="ECO:0000259" key="1">
    <source>
        <dbReference type="PROSITE" id="PS50181"/>
    </source>
</evidence>
<dbReference type="InterPro" id="IPR001810">
    <property type="entry name" value="F-box_dom"/>
</dbReference>
<dbReference type="EMBL" id="CM002875">
    <property type="protein sequence ID" value="KFK29920.1"/>
    <property type="molecule type" value="Genomic_DNA"/>
</dbReference>
<dbReference type="InterPro" id="IPR050796">
    <property type="entry name" value="SCF_F-box_component"/>
</dbReference>
<dbReference type="InterPro" id="IPR006527">
    <property type="entry name" value="F-box-assoc_dom_typ1"/>
</dbReference>
<dbReference type="PANTHER" id="PTHR31672:SF13">
    <property type="entry name" value="F-BOX PROTEIN CPR30-LIKE"/>
    <property type="match status" value="1"/>
</dbReference>
<dbReference type="SMART" id="SM00256">
    <property type="entry name" value="FBOX"/>
    <property type="match status" value="1"/>
</dbReference>
<gene>
    <name evidence="2" type="ordered locus">AALP_Aa7g195600</name>
</gene>
<organism evidence="2 3">
    <name type="scientific">Arabis alpina</name>
    <name type="common">Alpine rock-cress</name>
    <dbReference type="NCBI Taxonomy" id="50452"/>
    <lineage>
        <taxon>Eukaryota</taxon>
        <taxon>Viridiplantae</taxon>
        <taxon>Streptophyta</taxon>
        <taxon>Embryophyta</taxon>
        <taxon>Tracheophyta</taxon>
        <taxon>Spermatophyta</taxon>
        <taxon>Magnoliopsida</taxon>
        <taxon>eudicotyledons</taxon>
        <taxon>Gunneridae</taxon>
        <taxon>Pentapetalae</taxon>
        <taxon>rosids</taxon>
        <taxon>malvids</taxon>
        <taxon>Brassicales</taxon>
        <taxon>Brassicaceae</taxon>
        <taxon>Arabideae</taxon>
        <taxon>Arabis</taxon>
    </lineage>
</organism>
<keyword evidence="3" id="KW-1185">Reference proteome</keyword>
<dbReference type="InterPro" id="IPR017451">
    <property type="entry name" value="F-box-assoc_interact_dom"/>
</dbReference>
<dbReference type="PANTHER" id="PTHR31672">
    <property type="entry name" value="BNACNNG10540D PROTEIN"/>
    <property type="match status" value="1"/>
</dbReference>
<dbReference type="Proteomes" id="UP000029120">
    <property type="component" value="Chromosome 7"/>
</dbReference>
<dbReference type="OrthoDB" id="1078589at2759"/>
<protein>
    <recommendedName>
        <fullName evidence="1">F-box domain-containing protein</fullName>
    </recommendedName>
</protein>
<dbReference type="Pfam" id="PF00646">
    <property type="entry name" value="F-box"/>
    <property type="match status" value="1"/>
</dbReference>